<feature type="transmembrane region" description="Helical" evidence="1">
    <location>
        <begin position="172"/>
        <end position="194"/>
    </location>
</feature>
<protein>
    <submittedName>
        <fullName evidence="2">Uncharacterized protein</fullName>
    </submittedName>
</protein>
<proteinExistence type="predicted"/>
<accession>A0A7S1LZF9</accession>
<dbReference type="AlphaFoldDB" id="A0A7S1LZF9"/>
<feature type="transmembrane region" description="Helical" evidence="1">
    <location>
        <begin position="118"/>
        <end position="137"/>
    </location>
</feature>
<feature type="transmembrane region" description="Helical" evidence="1">
    <location>
        <begin position="95"/>
        <end position="112"/>
    </location>
</feature>
<feature type="transmembrane region" description="Helical" evidence="1">
    <location>
        <begin position="12"/>
        <end position="31"/>
    </location>
</feature>
<keyword evidence="1" id="KW-1133">Transmembrane helix</keyword>
<feature type="transmembrane region" description="Helical" evidence="1">
    <location>
        <begin position="51"/>
        <end position="75"/>
    </location>
</feature>
<evidence type="ECO:0000313" key="2">
    <source>
        <dbReference type="EMBL" id="CAD9117858.1"/>
    </source>
</evidence>
<keyword evidence="1" id="KW-0472">Membrane</keyword>
<gene>
    <name evidence="2" type="ORF">ACAT0790_LOCUS15734</name>
</gene>
<sequence>MVLLWLADRRKAFEFSVPYLVVFNVVCLRVPDLLGHIVIMTLGDVSLYSSPAVATTAISFAYMGAMQAYLMIMRWVCTNMSSQHLFPRFHFVSQMYYYLFWYMMLMVVSPAGVEDWNFWLMVAMLNGNYLVSNVGVLQQLYYAMRCRLPPPDPPLKILFDSKMAVQDQLADIVSLLIVPAIATSFHICTSLSVADYPGGVLISLWQRFGALLVARLLSGLLTEEIFRRRVELLYKADAMELQLLPLDTSQNRLRYLNDICVGPKLAHESMRNIERCELYFTAIAVICTFAVFQQGDVPSRYAFIAFGS</sequence>
<feature type="transmembrane region" description="Helical" evidence="1">
    <location>
        <begin position="200"/>
        <end position="221"/>
    </location>
</feature>
<keyword evidence="1" id="KW-0812">Transmembrane</keyword>
<name>A0A7S1LZF9_ALECA</name>
<feature type="transmembrane region" description="Helical" evidence="1">
    <location>
        <begin position="278"/>
        <end position="295"/>
    </location>
</feature>
<evidence type="ECO:0000256" key="1">
    <source>
        <dbReference type="SAM" id="Phobius"/>
    </source>
</evidence>
<dbReference type="EMBL" id="HBGE01026206">
    <property type="protein sequence ID" value="CAD9117858.1"/>
    <property type="molecule type" value="Transcribed_RNA"/>
</dbReference>
<reference evidence="2" key="1">
    <citation type="submission" date="2021-01" db="EMBL/GenBank/DDBJ databases">
        <authorList>
            <person name="Corre E."/>
            <person name="Pelletier E."/>
            <person name="Niang G."/>
            <person name="Scheremetjew M."/>
            <person name="Finn R."/>
            <person name="Kale V."/>
            <person name="Holt S."/>
            <person name="Cochrane G."/>
            <person name="Meng A."/>
            <person name="Brown T."/>
            <person name="Cohen L."/>
        </authorList>
    </citation>
    <scope>NUCLEOTIDE SEQUENCE</scope>
    <source>
        <strain evidence="2">OF101</strain>
    </source>
</reference>
<organism evidence="2">
    <name type="scientific">Alexandrium catenella</name>
    <name type="common">Red tide dinoflagellate</name>
    <name type="synonym">Gonyaulax catenella</name>
    <dbReference type="NCBI Taxonomy" id="2925"/>
    <lineage>
        <taxon>Eukaryota</taxon>
        <taxon>Sar</taxon>
        <taxon>Alveolata</taxon>
        <taxon>Dinophyceae</taxon>
        <taxon>Gonyaulacales</taxon>
        <taxon>Pyrocystaceae</taxon>
        <taxon>Alexandrium</taxon>
    </lineage>
</organism>